<comment type="caution">
    <text evidence="1">The sequence shown here is derived from an EMBL/GenBank/DDBJ whole genome shotgun (WGS) entry which is preliminary data.</text>
</comment>
<dbReference type="Gene3D" id="3.40.50.1240">
    <property type="entry name" value="Phosphoglycerate mutase-like"/>
    <property type="match status" value="1"/>
</dbReference>
<evidence type="ECO:0000313" key="1">
    <source>
        <dbReference type="EMBL" id="MBC8544570.1"/>
    </source>
</evidence>
<reference evidence="1" key="1">
    <citation type="submission" date="2020-08" db="EMBL/GenBank/DDBJ databases">
        <title>Genome public.</title>
        <authorList>
            <person name="Liu C."/>
            <person name="Sun Q."/>
        </authorList>
    </citation>
    <scope>NUCLEOTIDE SEQUENCE</scope>
    <source>
        <strain evidence="1">NSJ-32</strain>
    </source>
</reference>
<keyword evidence="2" id="KW-1185">Reference proteome</keyword>
<dbReference type="Pfam" id="PF00300">
    <property type="entry name" value="His_Phos_1"/>
    <property type="match status" value="1"/>
</dbReference>
<dbReference type="InterPro" id="IPR013078">
    <property type="entry name" value="His_Pase_superF_clade-1"/>
</dbReference>
<sequence length="244" mass="27943">MKLLIIRHAEPDYAHDSLTEKGFREAELLSEKLAQSSITDLYCSPMGRAQRTAKPTAEKCQLPVVTLPWLREFTGQMQDPDEPERKRIPWNLKPQFWTRQPELYDRQRWIENPFVKAGDVEQKYRDVTDSFDALLARYGCRRDGGIYHCEQNPDSTIALFCHFGLGMVLVSHLAGISPFLMWQNFFFPPSSVTAFITEERARGDLFFKCMQMGDTSHLYAAKEEPSHSGLYSEFYGGDGSGAQV</sequence>
<dbReference type="InterPro" id="IPR029033">
    <property type="entry name" value="His_PPase_superfam"/>
</dbReference>
<name>A0A926DSP7_9FIRM</name>
<dbReference type="CDD" id="cd07067">
    <property type="entry name" value="HP_PGM_like"/>
    <property type="match status" value="1"/>
</dbReference>
<dbReference type="SMART" id="SM00855">
    <property type="entry name" value="PGAM"/>
    <property type="match status" value="1"/>
</dbReference>
<dbReference type="Proteomes" id="UP000657006">
    <property type="component" value="Unassembled WGS sequence"/>
</dbReference>
<accession>A0A926DSP7</accession>
<proteinExistence type="predicted"/>
<dbReference type="EMBL" id="JACRSQ010000025">
    <property type="protein sequence ID" value="MBC8544570.1"/>
    <property type="molecule type" value="Genomic_DNA"/>
</dbReference>
<dbReference type="RefSeq" id="WP_177713721.1">
    <property type="nucleotide sequence ID" value="NZ_JACRSQ010000025.1"/>
</dbReference>
<organism evidence="1 2">
    <name type="scientific">Bianquea renquensis</name>
    <dbReference type="NCBI Taxonomy" id="2763661"/>
    <lineage>
        <taxon>Bacteria</taxon>
        <taxon>Bacillati</taxon>
        <taxon>Bacillota</taxon>
        <taxon>Clostridia</taxon>
        <taxon>Eubacteriales</taxon>
        <taxon>Bianqueaceae</taxon>
        <taxon>Bianquea</taxon>
    </lineage>
</organism>
<dbReference type="AlphaFoldDB" id="A0A926DSP7"/>
<protein>
    <submittedName>
        <fullName evidence="1">Histidine phosphatase family protein</fullName>
    </submittedName>
</protein>
<gene>
    <name evidence="1" type="ORF">H8730_13565</name>
</gene>
<dbReference type="SUPFAM" id="SSF53254">
    <property type="entry name" value="Phosphoglycerate mutase-like"/>
    <property type="match status" value="1"/>
</dbReference>
<evidence type="ECO:0000313" key="2">
    <source>
        <dbReference type="Proteomes" id="UP000657006"/>
    </source>
</evidence>